<keyword evidence="2" id="KW-1133">Transmembrane helix</keyword>
<reference evidence="3 4" key="1">
    <citation type="submission" date="2016-11" db="EMBL/GenBank/DDBJ databases">
        <title>The macronuclear genome of Stentor coeruleus: a giant cell with tiny introns.</title>
        <authorList>
            <person name="Slabodnick M."/>
            <person name="Ruby J.G."/>
            <person name="Reiff S.B."/>
            <person name="Swart E.C."/>
            <person name="Gosai S."/>
            <person name="Prabakaran S."/>
            <person name="Witkowska E."/>
            <person name="Larue G.E."/>
            <person name="Fisher S."/>
            <person name="Freeman R.M."/>
            <person name="Gunawardena J."/>
            <person name="Chu W."/>
            <person name="Stover N.A."/>
            <person name="Gregory B.D."/>
            <person name="Nowacki M."/>
            <person name="Derisi J."/>
            <person name="Roy S.W."/>
            <person name="Marshall W.F."/>
            <person name="Sood P."/>
        </authorList>
    </citation>
    <scope>NUCLEOTIDE SEQUENCE [LARGE SCALE GENOMIC DNA]</scope>
    <source>
        <strain evidence="3">WM001</strain>
    </source>
</reference>
<organism evidence="3 4">
    <name type="scientific">Stentor coeruleus</name>
    <dbReference type="NCBI Taxonomy" id="5963"/>
    <lineage>
        <taxon>Eukaryota</taxon>
        <taxon>Sar</taxon>
        <taxon>Alveolata</taxon>
        <taxon>Ciliophora</taxon>
        <taxon>Postciliodesmatophora</taxon>
        <taxon>Heterotrichea</taxon>
        <taxon>Heterotrichida</taxon>
        <taxon>Stentoridae</taxon>
        <taxon>Stentor</taxon>
    </lineage>
</organism>
<name>A0A1R2BWW4_9CILI</name>
<accession>A0A1R2BWW4</accession>
<feature type="coiled-coil region" evidence="1">
    <location>
        <begin position="502"/>
        <end position="529"/>
    </location>
</feature>
<feature type="transmembrane region" description="Helical" evidence="2">
    <location>
        <begin position="375"/>
        <end position="398"/>
    </location>
</feature>
<keyword evidence="2" id="KW-0812">Transmembrane</keyword>
<keyword evidence="4" id="KW-1185">Reference proteome</keyword>
<dbReference type="Gene3D" id="1.20.5.340">
    <property type="match status" value="1"/>
</dbReference>
<evidence type="ECO:0000313" key="3">
    <source>
        <dbReference type="EMBL" id="OMJ81303.1"/>
    </source>
</evidence>
<dbReference type="EMBL" id="MPUH01000386">
    <property type="protein sequence ID" value="OMJ81303.1"/>
    <property type="molecule type" value="Genomic_DNA"/>
</dbReference>
<feature type="transmembrane region" description="Helical" evidence="2">
    <location>
        <begin position="283"/>
        <end position="303"/>
    </location>
</feature>
<evidence type="ECO:0000313" key="4">
    <source>
        <dbReference type="Proteomes" id="UP000187209"/>
    </source>
</evidence>
<protein>
    <recommendedName>
        <fullName evidence="5">Ion transport domain-containing protein</fullName>
    </recommendedName>
</protein>
<keyword evidence="2" id="KW-0472">Membrane</keyword>
<evidence type="ECO:0000256" key="2">
    <source>
        <dbReference type="SAM" id="Phobius"/>
    </source>
</evidence>
<comment type="caution">
    <text evidence="3">The sequence shown here is derived from an EMBL/GenBank/DDBJ whole genome shotgun (WGS) entry which is preliminary data.</text>
</comment>
<evidence type="ECO:0008006" key="5">
    <source>
        <dbReference type="Google" id="ProtNLM"/>
    </source>
</evidence>
<feature type="transmembrane region" description="Helical" evidence="2">
    <location>
        <begin position="323"/>
        <end position="344"/>
    </location>
</feature>
<dbReference type="OrthoDB" id="437584at2759"/>
<evidence type="ECO:0000256" key="1">
    <source>
        <dbReference type="SAM" id="Coils"/>
    </source>
</evidence>
<feature type="transmembrane region" description="Helical" evidence="2">
    <location>
        <begin position="199"/>
        <end position="218"/>
    </location>
</feature>
<feature type="transmembrane region" description="Helical" evidence="2">
    <location>
        <begin position="224"/>
        <end position="243"/>
    </location>
</feature>
<dbReference type="Proteomes" id="UP000187209">
    <property type="component" value="Unassembled WGS sequence"/>
</dbReference>
<dbReference type="AlphaFoldDB" id="A0A1R2BWW4"/>
<proteinExistence type="predicted"/>
<gene>
    <name evidence="3" type="ORF">SteCoe_18297</name>
</gene>
<keyword evidence="1" id="KW-0175">Coiled coil</keyword>
<sequence>MLSNLRFSIAHFLSMIGIESIIVKFTKTRELILIPDNFGHGPIYYSIKSKHQQITDILIEYICDIAQNEILDIKKYVSLKTLEYDLPEMLINSSLIIDKLLSVVLLSQDNSVHFGIPQGQLPIKITNDYALCNFENFTISEGETIPLIVEHIPFKISIRIGTASSINLISAILECKNKEIYRTDIIEHIITQKWDQAKLWVYFYTLLLWSNLLILFFVLTTKNIIFLCLSLIINCILLIWEGIQFRIAGKAYFESTMNIVDLIRFYTTTVFILLRYFSIEYTTLTWIMITLNIIRGFTGFRAFGNTRYYIRLLQMCIMRMKDFLIIFIYATLSLGLMNSVSGNIEALSYQSLWSSPFGLIVGQTDQFSETSIVQIVTYILAVTTNMIIMLNMIISILADVFDEFQLSAEIYNFSEMTEVIMEIEQILSIWKMSDDFKYLHVCSHAYDKSGNEWKGKMIDIRDFIRDKFLNNDLKPLFDENKKQIMATEVKIKSLDEKVAANFKSVDGNIANIENKMNSFENRVGNIEGKINDIQGNIQTILSILSK</sequence>